<evidence type="ECO:0000259" key="8">
    <source>
        <dbReference type="PROSITE" id="PS51900"/>
    </source>
</evidence>
<dbReference type="EMBL" id="CP124755">
    <property type="protein sequence ID" value="WGZ90191.1"/>
    <property type="molecule type" value="Genomic_DNA"/>
</dbReference>
<dbReference type="Gene3D" id="3.30.160.390">
    <property type="entry name" value="Integrase, DNA-binding domain"/>
    <property type="match status" value="1"/>
</dbReference>
<dbReference type="InterPro" id="IPR025166">
    <property type="entry name" value="Integrase_DNA_bind_dom"/>
</dbReference>
<evidence type="ECO:0000256" key="5">
    <source>
        <dbReference type="PROSITE-ProRule" id="PRU01248"/>
    </source>
</evidence>
<evidence type="ECO:0000259" key="7">
    <source>
        <dbReference type="PROSITE" id="PS51898"/>
    </source>
</evidence>
<proteinExistence type="inferred from homology"/>
<dbReference type="SUPFAM" id="SSF56349">
    <property type="entry name" value="DNA breaking-rejoining enzymes"/>
    <property type="match status" value="1"/>
</dbReference>
<evidence type="ECO:0000256" key="6">
    <source>
        <dbReference type="SAM" id="MobiDB-lite"/>
    </source>
</evidence>
<name>A0AA95H8S6_9GAMM</name>
<dbReference type="KEGG" id="tdu:QJT80_11865"/>
<dbReference type="GO" id="GO:0003677">
    <property type="term" value="F:DNA binding"/>
    <property type="evidence" value="ECO:0007669"/>
    <property type="project" value="UniProtKB-UniRule"/>
</dbReference>
<evidence type="ECO:0000256" key="4">
    <source>
        <dbReference type="ARBA" id="ARBA00023172"/>
    </source>
</evidence>
<dbReference type="PANTHER" id="PTHR30629">
    <property type="entry name" value="PROPHAGE INTEGRASE"/>
    <property type="match status" value="1"/>
</dbReference>
<dbReference type="InterPro" id="IPR053876">
    <property type="entry name" value="Phage_int_M"/>
</dbReference>
<evidence type="ECO:0000313" key="9">
    <source>
        <dbReference type="EMBL" id="WGZ90191.1"/>
    </source>
</evidence>
<reference evidence="9" key="1">
    <citation type="journal article" date="2023" name="Int. J. Mol. Sci.">
        <title>Metagenomics Revealed a New Genus 'Candidatus Thiocaldithrix dubininis' gen. nov., sp. nov. and a New Species 'Candidatus Thiothrix putei' sp. nov. in the Family Thiotrichaceae, Some Members of Which Have Traits of Both Na+- and H+-Motive Energetics.</title>
        <authorList>
            <person name="Ravin N.V."/>
            <person name="Muntyan M.S."/>
            <person name="Smolyakov D.D."/>
            <person name="Rudenko T.S."/>
            <person name="Beletsky A.V."/>
            <person name="Mardanov A.V."/>
            <person name="Grabovich M.Y."/>
        </authorList>
    </citation>
    <scope>NUCLEOTIDE SEQUENCE</scope>
    <source>
        <strain evidence="9">GKL-01</strain>
    </source>
</reference>
<evidence type="ECO:0000256" key="3">
    <source>
        <dbReference type="ARBA" id="ARBA00023125"/>
    </source>
</evidence>
<dbReference type="InterPro" id="IPR002104">
    <property type="entry name" value="Integrase_catalytic"/>
</dbReference>
<feature type="region of interest" description="Disordered" evidence="6">
    <location>
        <begin position="1"/>
        <end position="22"/>
    </location>
</feature>
<dbReference type="Proteomes" id="UP001300672">
    <property type="component" value="Chromosome"/>
</dbReference>
<comment type="similarity">
    <text evidence="1">Belongs to the 'phage' integrase family.</text>
</comment>
<dbReference type="PROSITE" id="PS51900">
    <property type="entry name" value="CB"/>
    <property type="match status" value="1"/>
</dbReference>
<dbReference type="GO" id="GO:0006310">
    <property type="term" value="P:DNA recombination"/>
    <property type="evidence" value="ECO:0007669"/>
    <property type="project" value="UniProtKB-KW"/>
</dbReference>
<keyword evidence="3 5" id="KW-0238">DNA-binding</keyword>
<dbReference type="Pfam" id="PF13356">
    <property type="entry name" value="Arm-DNA-bind_3"/>
    <property type="match status" value="1"/>
</dbReference>
<dbReference type="Pfam" id="PF22022">
    <property type="entry name" value="Phage_int_M"/>
    <property type="match status" value="1"/>
</dbReference>
<dbReference type="Pfam" id="PF00589">
    <property type="entry name" value="Phage_integrase"/>
    <property type="match status" value="1"/>
</dbReference>
<dbReference type="GO" id="GO:0015074">
    <property type="term" value="P:DNA integration"/>
    <property type="evidence" value="ECO:0007669"/>
    <property type="project" value="UniProtKB-KW"/>
</dbReference>
<dbReference type="InterPro" id="IPR010998">
    <property type="entry name" value="Integrase_recombinase_N"/>
</dbReference>
<evidence type="ECO:0000256" key="2">
    <source>
        <dbReference type="ARBA" id="ARBA00022908"/>
    </source>
</evidence>
<dbReference type="PROSITE" id="PS51898">
    <property type="entry name" value="TYR_RECOMBINASE"/>
    <property type="match status" value="1"/>
</dbReference>
<dbReference type="InterPro" id="IPR044068">
    <property type="entry name" value="CB"/>
</dbReference>
<dbReference type="InterPro" id="IPR038488">
    <property type="entry name" value="Integrase_DNA-bd_sf"/>
</dbReference>
<reference evidence="9" key="2">
    <citation type="submission" date="2023-04" db="EMBL/GenBank/DDBJ databases">
        <authorList>
            <person name="Beletskiy A.V."/>
            <person name="Mardanov A.V."/>
            <person name="Ravin N.V."/>
        </authorList>
    </citation>
    <scope>NUCLEOTIDE SEQUENCE</scope>
    <source>
        <strain evidence="9">GKL-01</strain>
    </source>
</reference>
<feature type="domain" description="Tyr recombinase" evidence="7">
    <location>
        <begin position="206"/>
        <end position="389"/>
    </location>
</feature>
<dbReference type="InterPro" id="IPR011010">
    <property type="entry name" value="DNA_brk_join_enz"/>
</dbReference>
<dbReference type="InterPro" id="IPR013762">
    <property type="entry name" value="Integrase-like_cat_sf"/>
</dbReference>
<dbReference type="InterPro" id="IPR050808">
    <property type="entry name" value="Phage_Integrase"/>
</dbReference>
<organism evidence="9">
    <name type="scientific">Candidatus Thiocaldithrix dubininis</name>
    <dbReference type="NCBI Taxonomy" id="3080823"/>
    <lineage>
        <taxon>Bacteria</taxon>
        <taxon>Pseudomonadati</taxon>
        <taxon>Pseudomonadota</taxon>
        <taxon>Gammaproteobacteria</taxon>
        <taxon>Thiotrichales</taxon>
        <taxon>Thiotrichaceae</taxon>
        <taxon>Candidatus Thiocaldithrix</taxon>
    </lineage>
</organism>
<protein>
    <submittedName>
        <fullName evidence="9">Tyrosine-type recombinase/integrase</fullName>
    </submittedName>
</protein>
<keyword evidence="2" id="KW-0229">DNA integration</keyword>
<dbReference type="PANTHER" id="PTHR30629:SF2">
    <property type="entry name" value="PROPHAGE INTEGRASE INTS-RELATED"/>
    <property type="match status" value="1"/>
</dbReference>
<sequence length="408" mass="46631">MKRNLTDTAIKNAKPQPDGKPKRYVDGGGMYLLVTNTGKYWRYNYRMDGKQKTLAIGIYPDISLKLARERHQDARELLARGVDPSGYKQAVKAEQEAMHKNSFEAVAREWFVKFRHQWVDSHADKVIRRLERDIFPWLGKQPIAMIEPPDILNCLRRIEARGALETAHRAKQNIGQVFRYGVATGRVKRDQTADLKGALPPPKKGNFAAITDPKEIGALLRAMDDYTGALETRTALKLSAYLFGRPSELRQMEWVEIDLESALWSIPASKMKAGKPHLVPLAKQAIALLEEIAPFTAHRRYVFPSRTDSNKPMSNNTVRQALRRLGYDNDTMTAHGFRALASTQLYEMGYHSDLIEKQLAHAVGNEVRRAYDRSQHIDQRTNMMQEWADYLDSLRVGAQVIPFKTRMR</sequence>
<evidence type="ECO:0000256" key="1">
    <source>
        <dbReference type="ARBA" id="ARBA00008857"/>
    </source>
</evidence>
<dbReference type="Gene3D" id="1.10.150.130">
    <property type="match status" value="1"/>
</dbReference>
<dbReference type="AlphaFoldDB" id="A0AA95H8S6"/>
<keyword evidence="4" id="KW-0233">DNA recombination</keyword>
<dbReference type="Gene3D" id="1.10.443.10">
    <property type="entry name" value="Intergrase catalytic core"/>
    <property type="match status" value="1"/>
</dbReference>
<dbReference type="CDD" id="cd00801">
    <property type="entry name" value="INT_P4_C"/>
    <property type="match status" value="1"/>
</dbReference>
<accession>A0AA95H8S6</accession>
<feature type="domain" description="Core-binding (CB)" evidence="8">
    <location>
        <begin position="101"/>
        <end position="182"/>
    </location>
</feature>
<gene>
    <name evidence="9" type="ORF">QJT80_11865</name>
</gene>